<sequence length="37" mass="4161">MSQKAAADQLNLPDCSILLQWLRLYHLNGINGLKPKP</sequence>
<accession>A0A0H5E093</accession>
<name>A0A0H5E093_NEIMI</name>
<evidence type="ECO:0000313" key="1">
    <source>
        <dbReference type="EMBL" id="CRL92498.1"/>
    </source>
</evidence>
<protein>
    <submittedName>
        <fullName evidence="1">Transposase</fullName>
    </submittedName>
</protein>
<dbReference type="Proteomes" id="UP000182715">
    <property type="component" value="Unassembled WGS sequence"/>
</dbReference>
<proteinExistence type="predicted"/>
<dbReference type="InterPro" id="IPR010921">
    <property type="entry name" value="Trp_repressor/repl_initiator"/>
</dbReference>
<dbReference type="SUPFAM" id="SSF48295">
    <property type="entry name" value="TrpR-like"/>
    <property type="match status" value="1"/>
</dbReference>
<organism evidence="1 2">
    <name type="scientific">Neisseria meningitidis serogroup B</name>
    <dbReference type="NCBI Taxonomy" id="491"/>
    <lineage>
        <taxon>Bacteria</taxon>
        <taxon>Pseudomonadati</taxon>
        <taxon>Pseudomonadota</taxon>
        <taxon>Betaproteobacteria</taxon>
        <taxon>Neisseriales</taxon>
        <taxon>Neisseriaceae</taxon>
        <taxon>Neisseria</taxon>
    </lineage>
</organism>
<evidence type="ECO:0000313" key="2">
    <source>
        <dbReference type="Proteomes" id="UP000182715"/>
    </source>
</evidence>
<dbReference type="GO" id="GO:0043565">
    <property type="term" value="F:sequence-specific DNA binding"/>
    <property type="evidence" value="ECO:0007669"/>
    <property type="project" value="InterPro"/>
</dbReference>
<reference evidence="1 2" key="1">
    <citation type="submission" date="2014-11" db="EMBL/GenBank/DDBJ databases">
        <authorList>
            <person name="Diene M.Seydina."/>
        </authorList>
    </citation>
    <scope>NUCLEOTIDE SEQUENCE [LARGE SCALE GENOMIC DNA]</scope>
    <source>
        <strain evidence="1 2">Neisseria meningitidis CHUV</strain>
    </source>
</reference>
<dbReference type="EMBL" id="CVTF01000118">
    <property type="protein sequence ID" value="CRL92498.1"/>
    <property type="molecule type" value="Genomic_DNA"/>
</dbReference>
<dbReference type="AlphaFoldDB" id="A0A0H5E093"/>